<keyword evidence="1" id="KW-0812">Transmembrane</keyword>
<gene>
    <name evidence="2" type="ORF">LCGC14_2815460</name>
</gene>
<evidence type="ECO:0000313" key="2">
    <source>
        <dbReference type="EMBL" id="KKK81241.1"/>
    </source>
</evidence>
<protein>
    <recommendedName>
        <fullName evidence="3">DUF4407 domain-containing protein</fullName>
    </recommendedName>
</protein>
<name>A0A0F9B9V7_9ZZZZ</name>
<evidence type="ECO:0000256" key="1">
    <source>
        <dbReference type="SAM" id="Phobius"/>
    </source>
</evidence>
<reference evidence="2" key="1">
    <citation type="journal article" date="2015" name="Nature">
        <title>Complex archaea that bridge the gap between prokaryotes and eukaryotes.</title>
        <authorList>
            <person name="Spang A."/>
            <person name="Saw J.H."/>
            <person name="Jorgensen S.L."/>
            <person name="Zaremba-Niedzwiedzka K."/>
            <person name="Martijn J."/>
            <person name="Lind A.E."/>
            <person name="van Eijk R."/>
            <person name="Schleper C."/>
            <person name="Guy L."/>
            <person name="Ettema T.J."/>
        </authorList>
    </citation>
    <scope>NUCLEOTIDE SEQUENCE</scope>
</reference>
<organism evidence="2">
    <name type="scientific">marine sediment metagenome</name>
    <dbReference type="NCBI Taxonomy" id="412755"/>
    <lineage>
        <taxon>unclassified sequences</taxon>
        <taxon>metagenomes</taxon>
        <taxon>ecological metagenomes</taxon>
    </lineage>
</organism>
<dbReference type="AlphaFoldDB" id="A0A0F9B9V7"/>
<feature type="transmembrane region" description="Helical" evidence="1">
    <location>
        <begin position="33"/>
        <end position="57"/>
    </location>
</feature>
<feature type="transmembrane region" description="Helical" evidence="1">
    <location>
        <begin position="308"/>
        <end position="329"/>
    </location>
</feature>
<dbReference type="Pfam" id="PF14362">
    <property type="entry name" value="DUF4407"/>
    <property type="match status" value="1"/>
</dbReference>
<keyword evidence="1" id="KW-0472">Membrane</keyword>
<dbReference type="EMBL" id="LAZR01053211">
    <property type="protein sequence ID" value="KKK81241.1"/>
    <property type="molecule type" value="Genomic_DNA"/>
</dbReference>
<keyword evidence="1" id="KW-1133">Transmembrane helix</keyword>
<feature type="non-terminal residue" evidence="2">
    <location>
        <position position="334"/>
    </location>
</feature>
<dbReference type="InterPro" id="IPR025519">
    <property type="entry name" value="DUF4407"/>
</dbReference>
<comment type="caution">
    <text evidence="2">The sequence shown here is derived from an EMBL/GenBank/DDBJ whole genome shotgun (WGS) entry which is preliminary data.</text>
</comment>
<proteinExistence type="predicted"/>
<accession>A0A0F9B9V7</accession>
<feature type="transmembrane region" description="Helical" evidence="1">
    <location>
        <begin position="63"/>
        <end position="83"/>
    </location>
</feature>
<sequence length="334" mass="37881">MRKFGLIEKKLYLCAGASIEGLMQCPETEHRKYGFIGSIILLTSLFAMLSGGYALYYIFHSEFYAAIFAGLWGLFIFNLDRFIVSSMRKSDSFMRELRQALPRLILALIIALAIARPLEIGIFAEEIGSFLIEQKGIRKVEVLKEFNTYIGDIKEGFNDRMYEETTLLEQYRAERTSTCTARDEAHASYLCERDGTCGTSEKGYGAEAKAKRVRYELLERDCTEVSARTTELQKWVNSRRDAFERGLSGSITESLSDDDILALEETSEINQLKEERDKRLREVDQGFSTSFSSMNSALWALQQADSSVMAISFVITLLFIVVEISPISVKLLSH</sequence>
<evidence type="ECO:0008006" key="3">
    <source>
        <dbReference type="Google" id="ProtNLM"/>
    </source>
</evidence>